<dbReference type="EMBL" id="JAZHPZ010000006">
    <property type="protein sequence ID" value="MEF2967142.1"/>
    <property type="molecule type" value="Genomic_DNA"/>
</dbReference>
<dbReference type="InterPro" id="IPR022385">
    <property type="entry name" value="Rhs_assc_core"/>
</dbReference>
<keyword evidence="1" id="KW-0677">Repeat</keyword>
<evidence type="ECO:0000313" key="5">
    <source>
        <dbReference type="Proteomes" id="UP001306950"/>
    </source>
</evidence>
<evidence type="ECO:0000256" key="1">
    <source>
        <dbReference type="ARBA" id="ARBA00022737"/>
    </source>
</evidence>
<evidence type="ECO:0000259" key="3">
    <source>
        <dbReference type="Pfam" id="PF25023"/>
    </source>
</evidence>
<keyword evidence="5" id="KW-1185">Reference proteome</keyword>
<dbReference type="Gene3D" id="2.180.10.10">
    <property type="entry name" value="RHS repeat-associated core"/>
    <property type="match status" value="3"/>
</dbReference>
<gene>
    <name evidence="4" type="ORF">V3851_14995</name>
</gene>
<dbReference type="InterPro" id="IPR006530">
    <property type="entry name" value="YD"/>
</dbReference>
<reference evidence="4 5" key="1">
    <citation type="submission" date="2024-02" db="EMBL/GenBank/DDBJ databases">
        <title>A nitrogen-fixing paenibacillus bacterium.</title>
        <authorList>
            <person name="Zhang W.L."/>
            <person name="Chen S.F."/>
        </authorList>
    </citation>
    <scope>NUCLEOTIDE SEQUENCE [LARGE SCALE GENOMIC DNA]</scope>
    <source>
        <strain evidence="4 5">M1</strain>
    </source>
</reference>
<protein>
    <submittedName>
        <fullName evidence="4">RHS repeat-associated core domain-containing protein</fullName>
    </submittedName>
</protein>
<dbReference type="NCBIfam" id="TIGR03696">
    <property type="entry name" value="Rhs_assc_core"/>
    <property type="match status" value="1"/>
</dbReference>
<dbReference type="PANTHER" id="PTHR32305:SF15">
    <property type="entry name" value="PROTEIN RHSA-RELATED"/>
    <property type="match status" value="1"/>
</dbReference>
<dbReference type="NCBIfam" id="TIGR01643">
    <property type="entry name" value="YD_repeat_2x"/>
    <property type="match status" value="6"/>
</dbReference>
<organism evidence="4 5">
    <name type="scientific">Paenibacillus haidiansis</name>
    <dbReference type="NCBI Taxonomy" id="1574488"/>
    <lineage>
        <taxon>Bacteria</taxon>
        <taxon>Bacillati</taxon>
        <taxon>Bacillota</taxon>
        <taxon>Bacilli</taxon>
        <taxon>Bacillales</taxon>
        <taxon>Paenibacillaceae</taxon>
        <taxon>Paenibacillus</taxon>
    </lineage>
</organism>
<dbReference type="PANTHER" id="PTHR32305">
    <property type="match status" value="1"/>
</dbReference>
<name>A0ABU7VW67_9BACL</name>
<dbReference type="Pfam" id="PF25023">
    <property type="entry name" value="TEN_YD-shell"/>
    <property type="match status" value="2"/>
</dbReference>
<accession>A0ABU7VW67</accession>
<feature type="region of interest" description="Disordered" evidence="2">
    <location>
        <begin position="1221"/>
        <end position="1242"/>
    </location>
</feature>
<dbReference type="InterPro" id="IPR031325">
    <property type="entry name" value="RHS_repeat"/>
</dbReference>
<dbReference type="Pfam" id="PF05593">
    <property type="entry name" value="RHS_repeat"/>
    <property type="match status" value="2"/>
</dbReference>
<feature type="domain" description="Teneurin-like YD-shell" evidence="3">
    <location>
        <begin position="867"/>
        <end position="1075"/>
    </location>
</feature>
<dbReference type="Proteomes" id="UP001306950">
    <property type="component" value="Unassembled WGS sequence"/>
</dbReference>
<evidence type="ECO:0000256" key="2">
    <source>
        <dbReference type="SAM" id="MobiDB-lite"/>
    </source>
</evidence>
<evidence type="ECO:0000313" key="4">
    <source>
        <dbReference type="EMBL" id="MEF2967142.1"/>
    </source>
</evidence>
<dbReference type="InterPro" id="IPR050708">
    <property type="entry name" value="T6SS_VgrG/RHS"/>
</dbReference>
<comment type="caution">
    <text evidence="4">The sequence shown here is derived from an EMBL/GenBank/DDBJ whole genome shotgun (WGS) entry which is preliminary data.</text>
</comment>
<dbReference type="RefSeq" id="WP_331847353.1">
    <property type="nucleotide sequence ID" value="NZ_JAZHPZ010000006.1"/>
</dbReference>
<sequence>MKKRISEILVFILLFITIVNPNILPSVFAENTDIPLVQSTVTSDVYDDIVSPDSLPVELDPEELITITTLTERFHVERDWVLQELLRGYLLHEIYQGLLHQESGGSYEEYMQSTYPGRVADPLYTSSITDDVYGVKTVTEDVYITKPSVTDDVYGLNSFLAASSKYDSVALERQNIKMNSAPYTVGSETDQISTLDGSLRVTATDLYLEGVNGLDFALTRIYDSSLSKDRMTVDTDRWENETKITKEERRFNIGQGWIWDIPYLKKEEGTQYIYLPNLGTYVLDIEEDDELVGYPWDNLDFGEVSESRLEELDEYFEVDDADYVLFDYTAGINTYFTSNGDVVLITNQYGNHIKFSWGADGLDSVFVYAGKDEMVSYLYTDFDDQSVEINAYNIAKGETQTVVYHKTVMEGDVRDHEVLSEVVDPVGRSTKYDYYIDWNFFNLISGYEYYTGTERMIYWGVNDWVELTAIEFPTKAMVQYAYAGLAARHIGEVAVQYEPVYKVRHLFYSTTEETEYSSMDVELEGDIGAVYGEDDTFSAIVDDGLTLTTYHYEKDFSGNRRPEVVYLTKTTVESLDKQMRQETNYTYDKTKYRAVPIQIQSRSYTGSSSSSAVTTKTSYNDWGLITSQTDPMGVTTTYEYDYYVNYNVRRWSPIKVTVPVSSTNSLITSYTYDDDTATLSQVQVKDSSGKLYGQTNYQYNTYGNPIEIRMKGDSSDTVVNQTFEYAPSKIQQSVSVTNAQGVKASIVQDASYDNRGNLLNYKDGNRYNTTVTYDAIGRPLTQTNPDGSKISSSYNDSTNTTVVTAPNGAKTTYEYDPFGRLTKQTDALGSITNTYDSFDRLIGQTDAEGNKSTFTYDAYGRILTENDGTSTTTYTYNDAARTKTIKDGVGNQIRETYDILGRVIKTEELKSTGNLTLSSSVYDNYGHLMSTTDAKGNKTTYAYDALSQLISVTDAEGKITSYSYNMAGDMIKLTYADGKAVTKSYDEIGRLLKQVDPLGKTETYTYDNNSNLTKYIDRKGQTHTFQYNNRDLLTQDQASDETITYTYDTMGNRLTMKDSTGTTSYTYKTTGELATLTYPDGAKLTFEYDKRGVRTSQIFTLGSYKLTLKTTYQGASALPQKLQVLNSSNTEIGTLAYTYLKNNSISQTTTGTKLTQGYTYTGLNLTGLKTAFSGTTLKQYTYGYDNNRNITSQSDSGNSYTYTYDVLNRIKTSSQFNETYSYDKRDNRSTLTSDQVPEPPSLATYQYDTRNRLKSTTVDGNNISYTYNGNGLMVGRKKGSQTTRYYYDDRGLLVGEGTVNSGTATITYGYVYDATGKLVGRQAAGETKLQYYVTNGHGDVTELRDAAGSLLNSYSYDIWGNPITVQESVPNPLRYSGEYWDEDTGLQYLRARWYDPATARFIGEDTYEGELTNPLTLNLYTYTLNNPLKYLDPTGNMHEVGGYGFDSRTLGSNGVLYNNDGSVAWDYYLDWRERDKLAFDKLANSGEGLSQDQIMVMRLTLSVVTYVDDGSFALMFESNGQHRLSKAVMEKYGLKSTVVKGMGTAFKWTVKNFSQMGKSMSPNEMISILERSGWTKTIEPGGKKSGPATILTDPNTGTKVRIHAEPGEGTPYFRVQNKGGGYLDDNGVFPSNATKQELRDATHFYFER</sequence>
<proteinExistence type="predicted"/>
<dbReference type="InterPro" id="IPR056823">
    <property type="entry name" value="TEN-like_YD-shell"/>
</dbReference>
<feature type="domain" description="Teneurin-like YD-shell" evidence="3">
    <location>
        <begin position="1128"/>
        <end position="1427"/>
    </location>
</feature>